<dbReference type="GeneID" id="37220212"/>
<accession>A0A395HBZ1</accession>
<feature type="non-terminal residue" evidence="1">
    <location>
        <position position="1"/>
    </location>
</feature>
<dbReference type="VEuPathDB" id="FungiDB:BO80DRAFT_346005"/>
<dbReference type="STRING" id="1448316.A0A395HBZ1"/>
<keyword evidence="2" id="KW-1185">Reference proteome</keyword>
<dbReference type="Proteomes" id="UP000249402">
    <property type="component" value="Unassembled WGS sequence"/>
</dbReference>
<dbReference type="EMBL" id="KZ824422">
    <property type="protein sequence ID" value="RAL05023.1"/>
    <property type="molecule type" value="Genomic_DNA"/>
</dbReference>
<dbReference type="Gene3D" id="3.30.70.270">
    <property type="match status" value="1"/>
</dbReference>
<dbReference type="InterPro" id="IPR043128">
    <property type="entry name" value="Rev_trsase/Diguanyl_cyclase"/>
</dbReference>
<evidence type="ECO:0000313" key="2">
    <source>
        <dbReference type="Proteomes" id="UP000249402"/>
    </source>
</evidence>
<proteinExistence type="predicted"/>
<evidence type="ECO:0000313" key="1">
    <source>
        <dbReference type="EMBL" id="RAL05023.1"/>
    </source>
</evidence>
<organism evidence="1 2">
    <name type="scientific">Aspergillus ibericus CBS 121593</name>
    <dbReference type="NCBI Taxonomy" id="1448316"/>
    <lineage>
        <taxon>Eukaryota</taxon>
        <taxon>Fungi</taxon>
        <taxon>Dikarya</taxon>
        <taxon>Ascomycota</taxon>
        <taxon>Pezizomycotina</taxon>
        <taxon>Eurotiomycetes</taxon>
        <taxon>Eurotiomycetidae</taxon>
        <taxon>Eurotiales</taxon>
        <taxon>Aspergillaceae</taxon>
        <taxon>Aspergillus</taxon>
        <taxon>Aspergillus subgen. Circumdati</taxon>
    </lineage>
</organism>
<sequence>LFKNLEKNFIYLSLLPTILQVIFVKKSREEFKFYINYYILNTISIKNYYLFLLIKETLNNLKEIYYFIKINIISTFNNI</sequence>
<dbReference type="Gene3D" id="3.10.10.10">
    <property type="entry name" value="HIV Type 1 Reverse Transcriptase, subunit A, domain 1"/>
    <property type="match status" value="1"/>
</dbReference>
<dbReference type="SUPFAM" id="SSF56672">
    <property type="entry name" value="DNA/RNA polymerases"/>
    <property type="match status" value="1"/>
</dbReference>
<dbReference type="InterPro" id="IPR043502">
    <property type="entry name" value="DNA/RNA_pol_sf"/>
</dbReference>
<dbReference type="AlphaFoldDB" id="A0A395HBZ1"/>
<reference evidence="1 2" key="1">
    <citation type="submission" date="2018-02" db="EMBL/GenBank/DDBJ databases">
        <title>The genomes of Aspergillus section Nigri reveals drivers in fungal speciation.</title>
        <authorList>
            <consortium name="DOE Joint Genome Institute"/>
            <person name="Vesth T.C."/>
            <person name="Nybo J."/>
            <person name="Theobald S."/>
            <person name="Brandl J."/>
            <person name="Frisvad J.C."/>
            <person name="Nielsen K.F."/>
            <person name="Lyhne E.K."/>
            <person name="Kogle M.E."/>
            <person name="Kuo A."/>
            <person name="Riley R."/>
            <person name="Clum A."/>
            <person name="Nolan M."/>
            <person name="Lipzen A."/>
            <person name="Salamov A."/>
            <person name="Henrissat B."/>
            <person name="Wiebenga A."/>
            <person name="De vries R.P."/>
            <person name="Grigoriev I.V."/>
            <person name="Mortensen U.H."/>
            <person name="Andersen M.R."/>
            <person name="Baker S.E."/>
        </authorList>
    </citation>
    <scope>NUCLEOTIDE SEQUENCE [LARGE SCALE GENOMIC DNA]</scope>
    <source>
        <strain evidence="1 2">CBS 121593</strain>
    </source>
</reference>
<name>A0A395HBZ1_9EURO</name>
<protein>
    <submittedName>
        <fullName evidence="1">Uncharacterized protein</fullName>
    </submittedName>
</protein>
<dbReference type="RefSeq" id="XP_025579350.1">
    <property type="nucleotide sequence ID" value="XM_025715347.1"/>
</dbReference>
<gene>
    <name evidence="1" type="ORF">BO80DRAFT_346005</name>
</gene>
<dbReference type="OrthoDB" id="4499277at2759"/>